<evidence type="ECO:0000313" key="2">
    <source>
        <dbReference type="Proteomes" id="UP000185839"/>
    </source>
</evidence>
<proteinExistence type="predicted"/>
<keyword evidence="2" id="KW-1185">Reference proteome</keyword>
<name>A0A1N7J8F1_9FLAO</name>
<dbReference type="Proteomes" id="UP000185839">
    <property type="component" value="Unassembled WGS sequence"/>
</dbReference>
<reference evidence="2" key="1">
    <citation type="submission" date="2017-01" db="EMBL/GenBank/DDBJ databases">
        <authorList>
            <person name="Varghese N."/>
            <person name="Submissions S."/>
        </authorList>
    </citation>
    <scope>NUCLEOTIDE SEQUENCE [LARGE SCALE GENOMIC DNA]</scope>
    <source>
        <strain evidence="2">DSM 23145</strain>
    </source>
</reference>
<accession>A0A1N7J8F1</accession>
<dbReference type="STRING" id="713588.SAMN05421789_101243"/>
<organism evidence="1 2">
    <name type="scientific">Kaistella chaponensis</name>
    <dbReference type="NCBI Taxonomy" id="713588"/>
    <lineage>
        <taxon>Bacteria</taxon>
        <taxon>Pseudomonadati</taxon>
        <taxon>Bacteroidota</taxon>
        <taxon>Flavobacteriia</taxon>
        <taxon>Flavobacteriales</taxon>
        <taxon>Weeksellaceae</taxon>
        <taxon>Chryseobacterium group</taxon>
        <taxon>Kaistella</taxon>
    </lineage>
</organism>
<dbReference type="EMBL" id="FTOI01000001">
    <property type="protein sequence ID" value="SIS45609.1"/>
    <property type="molecule type" value="Genomic_DNA"/>
</dbReference>
<dbReference type="RefSeq" id="WP_076384542.1">
    <property type="nucleotide sequence ID" value="NZ_FTOI01000001.1"/>
</dbReference>
<sequence>METQNEQLEKILKLIQENFEAKTIDKNDLNEIIFFTSGILKVESMEFVFTNKTLNHQWNLDPGVITDEEAKVGKAKYSETFSSYGKLTSKIFKFKSKIISDFLQNESELKVYFAQNKNGHLCILIKNGTANYMIDETSFYKIDDQIKQDCIADFNADLKGIIQANLTKGYTEYVTIPFATNFDQFKGVFPNSIVLIPALGNDKHEGRVTFVMHFEDANGNRIYDGKKYSNYDTFTPHP</sequence>
<gene>
    <name evidence="1" type="ORF">SAMN05421789_101243</name>
</gene>
<dbReference type="AlphaFoldDB" id="A0A1N7J8F1"/>
<protein>
    <submittedName>
        <fullName evidence="1">Uncharacterized protein</fullName>
    </submittedName>
</protein>
<evidence type="ECO:0000313" key="1">
    <source>
        <dbReference type="EMBL" id="SIS45609.1"/>
    </source>
</evidence>